<accession>A0A0A9XK03</accession>
<dbReference type="EMBL" id="GBHO01023295">
    <property type="protein sequence ID" value="JAG20309.1"/>
    <property type="molecule type" value="Transcribed_RNA"/>
</dbReference>
<sequence length="179" mass="18611">MWLSASSHAADVLASGGLLSTVVESVNRGADASPVVGEPAISEPLDASAPDAAKISTDSAAGVVSLSPTPTSLDTLVANLTSGRRGGGSTATLSPYAYAPYVVKKYTNVGFVIFLGIMKEDYRKLPVARHLYPSDVGGGDTIASRINIAIHKSLREIQAHFLITSVPVCILSDIHYSEA</sequence>
<evidence type="ECO:0000313" key="1">
    <source>
        <dbReference type="EMBL" id="JAG20309.1"/>
    </source>
</evidence>
<organism evidence="1">
    <name type="scientific">Lygus hesperus</name>
    <name type="common">Western plant bug</name>
    <dbReference type="NCBI Taxonomy" id="30085"/>
    <lineage>
        <taxon>Eukaryota</taxon>
        <taxon>Metazoa</taxon>
        <taxon>Ecdysozoa</taxon>
        <taxon>Arthropoda</taxon>
        <taxon>Hexapoda</taxon>
        <taxon>Insecta</taxon>
        <taxon>Pterygota</taxon>
        <taxon>Neoptera</taxon>
        <taxon>Paraneoptera</taxon>
        <taxon>Hemiptera</taxon>
        <taxon>Heteroptera</taxon>
        <taxon>Panheteroptera</taxon>
        <taxon>Cimicomorpha</taxon>
        <taxon>Miridae</taxon>
        <taxon>Mirini</taxon>
        <taxon>Lygus</taxon>
    </lineage>
</organism>
<reference evidence="1" key="1">
    <citation type="journal article" date="2014" name="PLoS ONE">
        <title>Transcriptome-Based Identification of ABC Transporters in the Western Tarnished Plant Bug Lygus hesperus.</title>
        <authorList>
            <person name="Hull J.J."/>
            <person name="Chaney K."/>
            <person name="Geib S.M."/>
            <person name="Fabrick J.A."/>
            <person name="Brent C.S."/>
            <person name="Walsh D."/>
            <person name="Lavine L.C."/>
        </authorList>
    </citation>
    <scope>NUCLEOTIDE SEQUENCE</scope>
</reference>
<keyword evidence="1" id="KW-0547">Nucleotide-binding</keyword>
<keyword evidence="1" id="KW-0067">ATP-binding</keyword>
<proteinExistence type="predicted"/>
<gene>
    <name evidence="1" type="primary">msbA</name>
    <name evidence="1" type="ORF">CM83_99652</name>
</gene>
<dbReference type="GO" id="GO:0005524">
    <property type="term" value="F:ATP binding"/>
    <property type="evidence" value="ECO:0007669"/>
    <property type="project" value="UniProtKB-KW"/>
</dbReference>
<name>A0A0A9XK03_LYGHE</name>
<reference evidence="1" key="2">
    <citation type="submission" date="2014-07" db="EMBL/GenBank/DDBJ databases">
        <authorList>
            <person name="Hull J."/>
        </authorList>
    </citation>
    <scope>NUCLEOTIDE SEQUENCE</scope>
</reference>
<dbReference type="AlphaFoldDB" id="A0A0A9XK03"/>
<protein>
    <submittedName>
        <fullName evidence="1">Lipid A export ATP-binding/permease protein MsbA</fullName>
    </submittedName>
</protein>